<dbReference type="Pfam" id="PF03452">
    <property type="entry name" value="Anp1"/>
    <property type="match status" value="1"/>
</dbReference>
<dbReference type="InterPro" id="IPR029044">
    <property type="entry name" value="Nucleotide-diphossugar_trans"/>
</dbReference>
<keyword evidence="2" id="KW-1185">Reference proteome</keyword>
<gene>
    <name evidence="1" type="ORF">SAMN02745221_00158</name>
</gene>
<dbReference type="SUPFAM" id="SSF53448">
    <property type="entry name" value="Nucleotide-diphospho-sugar transferases"/>
    <property type="match status" value="1"/>
</dbReference>
<dbReference type="OrthoDB" id="183314at2"/>
<evidence type="ECO:0000313" key="1">
    <source>
        <dbReference type="EMBL" id="SHG42074.1"/>
    </source>
</evidence>
<protein>
    <submittedName>
        <fullName evidence="1">Anp1 protein</fullName>
    </submittedName>
</protein>
<dbReference type="Proteomes" id="UP000242329">
    <property type="component" value="Unassembled WGS sequence"/>
</dbReference>
<organism evidence="1 2">
    <name type="scientific">Thermosyntropha lipolytica DSM 11003</name>
    <dbReference type="NCBI Taxonomy" id="1123382"/>
    <lineage>
        <taxon>Bacteria</taxon>
        <taxon>Bacillati</taxon>
        <taxon>Bacillota</taxon>
        <taxon>Clostridia</taxon>
        <taxon>Eubacteriales</taxon>
        <taxon>Syntrophomonadaceae</taxon>
        <taxon>Thermosyntropha</taxon>
    </lineage>
</organism>
<reference evidence="2" key="1">
    <citation type="submission" date="2016-11" db="EMBL/GenBank/DDBJ databases">
        <authorList>
            <person name="Varghese N."/>
            <person name="Submissions S."/>
        </authorList>
    </citation>
    <scope>NUCLEOTIDE SEQUENCE [LARGE SCALE GENOMIC DNA]</scope>
    <source>
        <strain evidence="2">DSM 11003</strain>
    </source>
</reference>
<dbReference type="STRING" id="1123382.SAMN02745221_00158"/>
<evidence type="ECO:0000313" key="2">
    <source>
        <dbReference type="Proteomes" id="UP000242329"/>
    </source>
</evidence>
<name>A0A1M5JNC6_9FIRM</name>
<accession>A0A1M5JNC6</accession>
<dbReference type="Gene3D" id="3.90.550.10">
    <property type="entry name" value="Spore Coat Polysaccharide Biosynthesis Protein SpsA, Chain A"/>
    <property type="match status" value="1"/>
</dbReference>
<proteinExistence type="predicted"/>
<dbReference type="AlphaFoldDB" id="A0A1M5JNC6"/>
<dbReference type="EMBL" id="FQWY01000003">
    <property type="protein sequence ID" value="SHG42074.1"/>
    <property type="molecule type" value="Genomic_DNA"/>
</dbReference>
<sequence length="224" mass="25500">MKVMIGCPVRNRAWILPRYLKALEAMDYPLEAREYCFIVNNSLDSTEDILRQFAMYARAPVKIVLVDFDHPGGDKRGEYSFRRLAYLRNLLLNQFMLSACSYLFSVDSDIIVPPHALSALISHACDIVSALVPNGELRGGKTVFNILRKEENGGYVHITDFPRDKIQAVDVTGAAYLIHKRVIEKGVRYSDLYGAEDIGFCEEARRLGFTIFCDPRVECEHVMR</sequence>